<gene>
    <name evidence="6" type="ORF">NLJ89_g311</name>
</gene>
<protein>
    <recommendedName>
        <fullName evidence="8">PQ-loop-domain-containing protein</fullName>
    </recommendedName>
</protein>
<proteinExistence type="predicted"/>
<dbReference type="EMBL" id="JANKHO010000011">
    <property type="protein sequence ID" value="KAJ3517762.1"/>
    <property type="molecule type" value="Genomic_DNA"/>
</dbReference>
<sequence>MGYHNAVAEHVFGIMGTICWTGQLIPQIWKSYHEKSTKGLSPWLVFLWGLSAIFQGAYSILQDLNIPLIVQPQLFGFLCFLSWGQCHYYGGHRSPRVSILITLVAMVFLGTLESVLVVTLRPSHNRGKHAPADFFGIFASVLLSLAIFPQYREIYKYKEVIGISLVFISIDIMGGIFNNLSLAFKEEFDIIASVMYSAVVVLESVIVIAALILNPRAHRRRRRYAEDQEQQEVAAKAVQETSSSSRLHLNQVTEMKALAGGLARPFSRARLKWKSIRQ</sequence>
<keyword evidence="2 5" id="KW-0812">Transmembrane</keyword>
<feature type="transmembrane region" description="Helical" evidence="5">
    <location>
        <begin position="190"/>
        <end position="213"/>
    </location>
</feature>
<dbReference type="Pfam" id="PF04193">
    <property type="entry name" value="PQ-loop"/>
    <property type="match status" value="2"/>
</dbReference>
<organism evidence="6 7">
    <name type="scientific">Agrocybe chaxingu</name>
    <dbReference type="NCBI Taxonomy" id="84603"/>
    <lineage>
        <taxon>Eukaryota</taxon>
        <taxon>Fungi</taxon>
        <taxon>Dikarya</taxon>
        <taxon>Basidiomycota</taxon>
        <taxon>Agaricomycotina</taxon>
        <taxon>Agaricomycetes</taxon>
        <taxon>Agaricomycetidae</taxon>
        <taxon>Agaricales</taxon>
        <taxon>Agaricineae</taxon>
        <taxon>Strophariaceae</taxon>
        <taxon>Agrocybe</taxon>
    </lineage>
</organism>
<evidence type="ECO:0000256" key="2">
    <source>
        <dbReference type="ARBA" id="ARBA00022692"/>
    </source>
</evidence>
<dbReference type="Proteomes" id="UP001148786">
    <property type="component" value="Unassembled WGS sequence"/>
</dbReference>
<comment type="caution">
    <text evidence="6">The sequence shown here is derived from an EMBL/GenBank/DDBJ whole genome shotgun (WGS) entry which is preliminary data.</text>
</comment>
<feature type="transmembrane region" description="Helical" evidence="5">
    <location>
        <begin position="160"/>
        <end position="184"/>
    </location>
</feature>
<dbReference type="GO" id="GO:0016020">
    <property type="term" value="C:membrane"/>
    <property type="evidence" value="ECO:0007669"/>
    <property type="project" value="UniProtKB-SubCell"/>
</dbReference>
<reference evidence="6" key="1">
    <citation type="submission" date="2022-07" db="EMBL/GenBank/DDBJ databases">
        <title>Genome Sequence of Agrocybe chaxingu.</title>
        <authorList>
            <person name="Buettner E."/>
        </authorList>
    </citation>
    <scope>NUCLEOTIDE SEQUENCE</scope>
    <source>
        <strain evidence="6">MP-N11</strain>
    </source>
</reference>
<dbReference type="PANTHER" id="PTHR16201">
    <property type="entry name" value="SEVEN TRANSMEMBRANE PROTEIN 1-RELATED"/>
    <property type="match status" value="1"/>
</dbReference>
<dbReference type="InterPro" id="IPR006603">
    <property type="entry name" value="PQ-loop_rpt"/>
</dbReference>
<dbReference type="InterPro" id="IPR051415">
    <property type="entry name" value="LAAT-1"/>
</dbReference>
<dbReference type="Gene3D" id="1.20.1280.290">
    <property type="match status" value="2"/>
</dbReference>
<evidence type="ECO:0008006" key="8">
    <source>
        <dbReference type="Google" id="ProtNLM"/>
    </source>
</evidence>
<dbReference type="AlphaFoldDB" id="A0A9W8N2B1"/>
<keyword evidence="4 5" id="KW-0472">Membrane</keyword>
<keyword evidence="3 5" id="KW-1133">Transmembrane helix</keyword>
<dbReference type="OrthoDB" id="407617at2759"/>
<accession>A0A9W8N2B1</accession>
<evidence type="ECO:0000313" key="7">
    <source>
        <dbReference type="Proteomes" id="UP001148786"/>
    </source>
</evidence>
<feature type="transmembrane region" description="Helical" evidence="5">
    <location>
        <begin position="130"/>
        <end position="148"/>
    </location>
</feature>
<evidence type="ECO:0000256" key="3">
    <source>
        <dbReference type="ARBA" id="ARBA00022989"/>
    </source>
</evidence>
<name>A0A9W8N2B1_9AGAR</name>
<evidence type="ECO:0000256" key="5">
    <source>
        <dbReference type="SAM" id="Phobius"/>
    </source>
</evidence>
<dbReference type="SMART" id="SM00679">
    <property type="entry name" value="CTNS"/>
    <property type="match status" value="2"/>
</dbReference>
<dbReference type="PANTHER" id="PTHR16201:SF37">
    <property type="entry name" value="PQ-LOOP REPEAT-CONTAINING PROTEIN"/>
    <property type="match status" value="1"/>
</dbReference>
<keyword evidence="7" id="KW-1185">Reference proteome</keyword>
<evidence type="ECO:0000256" key="4">
    <source>
        <dbReference type="ARBA" id="ARBA00023136"/>
    </source>
</evidence>
<feature type="transmembrane region" description="Helical" evidence="5">
    <location>
        <begin position="97"/>
        <end position="118"/>
    </location>
</feature>
<feature type="transmembrane region" description="Helical" evidence="5">
    <location>
        <begin position="40"/>
        <end position="61"/>
    </location>
</feature>
<comment type="subcellular location">
    <subcellularLocation>
        <location evidence="1">Membrane</location>
        <topology evidence="1">Multi-pass membrane protein</topology>
    </subcellularLocation>
</comment>
<evidence type="ECO:0000256" key="1">
    <source>
        <dbReference type="ARBA" id="ARBA00004141"/>
    </source>
</evidence>
<evidence type="ECO:0000313" key="6">
    <source>
        <dbReference type="EMBL" id="KAJ3517762.1"/>
    </source>
</evidence>